<comment type="caution">
    <text evidence="1">The sequence shown here is derived from an EMBL/GenBank/DDBJ whole genome shotgun (WGS) entry which is preliminary data.</text>
</comment>
<sequence length="104" mass="10989">MRALEQKKLLTLIAPHSLQRLLIDTAKRCGIGGYTAVPATGAGVGGLQSGGLGSDANVVIYIILSEARLLTLLPEIDELMRAGYRVKAMVSDISILPRKGDSEA</sequence>
<evidence type="ECO:0000313" key="2">
    <source>
        <dbReference type="Proteomes" id="UP001564408"/>
    </source>
</evidence>
<keyword evidence="2" id="KW-1185">Reference proteome</keyword>
<dbReference type="SUPFAM" id="SSF54913">
    <property type="entry name" value="GlnB-like"/>
    <property type="match status" value="1"/>
</dbReference>
<proteinExistence type="predicted"/>
<dbReference type="RefSeq" id="WP_369667678.1">
    <property type="nucleotide sequence ID" value="NZ_JBDKXB010000018.1"/>
</dbReference>
<evidence type="ECO:0000313" key="1">
    <source>
        <dbReference type="EMBL" id="MEY6433296.1"/>
    </source>
</evidence>
<protein>
    <recommendedName>
        <fullName evidence="3">Transcriptional regulator</fullName>
    </recommendedName>
</protein>
<dbReference type="Proteomes" id="UP001564408">
    <property type="component" value="Unassembled WGS sequence"/>
</dbReference>
<reference evidence="1 2" key="1">
    <citation type="submission" date="2024-05" db="EMBL/GenBank/DDBJ databases">
        <title>Genome Sequence and Characterization of the New Strain Purple Sulfur Bacterium of Genus Thioalkalicoccus.</title>
        <authorList>
            <person name="Bryantseva I.A."/>
            <person name="Kyndt J.A."/>
            <person name="Imhoff J.F."/>
        </authorList>
    </citation>
    <scope>NUCLEOTIDE SEQUENCE [LARGE SCALE GENOMIC DNA]</scope>
    <source>
        <strain evidence="1 2">Um2</strain>
    </source>
</reference>
<gene>
    <name evidence="1" type="ORF">ABC977_12875</name>
</gene>
<organism evidence="1 2">
    <name type="scientific">Thioalkalicoccus limnaeus</name>
    <dbReference type="NCBI Taxonomy" id="120681"/>
    <lineage>
        <taxon>Bacteria</taxon>
        <taxon>Pseudomonadati</taxon>
        <taxon>Pseudomonadota</taxon>
        <taxon>Gammaproteobacteria</taxon>
        <taxon>Chromatiales</taxon>
        <taxon>Chromatiaceae</taxon>
        <taxon>Thioalkalicoccus</taxon>
    </lineage>
</organism>
<dbReference type="Pfam" id="PF00543">
    <property type="entry name" value="P-II"/>
    <property type="match status" value="1"/>
</dbReference>
<dbReference type="InterPro" id="IPR015867">
    <property type="entry name" value="N-reg_PII/ATP_PRibTrfase_C"/>
</dbReference>
<dbReference type="InterPro" id="IPR011322">
    <property type="entry name" value="N-reg_PII-like_a/b"/>
</dbReference>
<dbReference type="Gene3D" id="3.30.70.120">
    <property type="match status" value="1"/>
</dbReference>
<accession>A0ABV4BFH5</accession>
<evidence type="ECO:0008006" key="3">
    <source>
        <dbReference type="Google" id="ProtNLM"/>
    </source>
</evidence>
<dbReference type="InterPro" id="IPR002187">
    <property type="entry name" value="N-reg_PII"/>
</dbReference>
<dbReference type="EMBL" id="JBDKXB010000018">
    <property type="protein sequence ID" value="MEY6433296.1"/>
    <property type="molecule type" value="Genomic_DNA"/>
</dbReference>
<name>A0ABV4BFH5_9GAMM</name>